<dbReference type="PROSITE" id="PS50219">
    <property type="entry name" value="CNH"/>
    <property type="match status" value="1"/>
</dbReference>
<evidence type="ECO:0000256" key="1">
    <source>
        <dbReference type="ARBA" id="ARBA00004123"/>
    </source>
</evidence>
<evidence type="ECO:0000256" key="6">
    <source>
        <dbReference type="ARBA" id="ARBA00023242"/>
    </source>
</evidence>
<dbReference type="GO" id="GO:0030154">
    <property type="term" value="P:cell differentiation"/>
    <property type="evidence" value="ECO:0007669"/>
    <property type="project" value="TreeGrafter"/>
</dbReference>
<feature type="compositionally biased region" description="Polar residues" evidence="8">
    <location>
        <begin position="1515"/>
        <end position="1529"/>
    </location>
</feature>
<dbReference type="Pfam" id="PF01857">
    <property type="entry name" value="RB_B"/>
    <property type="match status" value="1"/>
</dbReference>
<evidence type="ECO:0000256" key="4">
    <source>
        <dbReference type="ARBA" id="ARBA00023015"/>
    </source>
</evidence>
<feature type="region of interest" description="Disordered" evidence="8">
    <location>
        <begin position="1462"/>
        <end position="1529"/>
    </location>
</feature>
<keyword evidence="5" id="KW-0804">Transcription</keyword>
<keyword evidence="6" id="KW-0539">Nucleus</keyword>
<evidence type="ECO:0000313" key="11">
    <source>
        <dbReference type="Proteomes" id="UP000218231"/>
    </source>
</evidence>
<dbReference type="InterPro" id="IPR024599">
    <property type="entry name" value="RB_N"/>
</dbReference>
<dbReference type="SMART" id="SM01367">
    <property type="entry name" value="DUF3452"/>
    <property type="match status" value="1"/>
</dbReference>
<dbReference type="GO" id="GO:0000977">
    <property type="term" value="F:RNA polymerase II transcription regulatory region sequence-specific DNA binding"/>
    <property type="evidence" value="ECO:0007669"/>
    <property type="project" value="TreeGrafter"/>
</dbReference>
<dbReference type="Proteomes" id="UP000218231">
    <property type="component" value="Unassembled WGS sequence"/>
</dbReference>
<feature type="compositionally biased region" description="Polar residues" evidence="8">
    <location>
        <begin position="675"/>
        <end position="700"/>
    </location>
</feature>
<protein>
    <recommendedName>
        <fullName evidence="9">CNH domain-containing protein</fullName>
    </recommendedName>
</protein>
<proteinExistence type="inferred from homology"/>
<dbReference type="PANTHER" id="PTHR13742">
    <property type="entry name" value="RETINOBLASTOMA-ASSOCIATED PROTEIN RB -RELATED"/>
    <property type="match status" value="1"/>
</dbReference>
<dbReference type="GO" id="GO:2000134">
    <property type="term" value="P:negative regulation of G1/S transition of mitotic cell cycle"/>
    <property type="evidence" value="ECO:0007669"/>
    <property type="project" value="TreeGrafter"/>
</dbReference>
<dbReference type="SMART" id="SM01368">
    <property type="entry name" value="RB_A"/>
    <property type="match status" value="1"/>
</dbReference>
<dbReference type="InterPro" id="IPR001180">
    <property type="entry name" value="CNH_dom"/>
</dbReference>
<dbReference type="PANTHER" id="PTHR13742:SF17">
    <property type="entry name" value="RE32990P-RELATED"/>
    <property type="match status" value="1"/>
</dbReference>
<dbReference type="GO" id="GO:0006357">
    <property type="term" value="P:regulation of transcription by RNA polymerase II"/>
    <property type="evidence" value="ECO:0007669"/>
    <property type="project" value="InterPro"/>
</dbReference>
<organism evidence="10 11">
    <name type="scientific">Diploscapter pachys</name>
    <dbReference type="NCBI Taxonomy" id="2018661"/>
    <lineage>
        <taxon>Eukaryota</taxon>
        <taxon>Metazoa</taxon>
        <taxon>Ecdysozoa</taxon>
        <taxon>Nematoda</taxon>
        <taxon>Chromadorea</taxon>
        <taxon>Rhabditida</taxon>
        <taxon>Rhabditina</taxon>
        <taxon>Rhabditomorpha</taxon>
        <taxon>Rhabditoidea</taxon>
        <taxon>Rhabditidae</taxon>
        <taxon>Diploscapter</taxon>
    </lineage>
</organism>
<evidence type="ECO:0000256" key="3">
    <source>
        <dbReference type="ARBA" id="ARBA00022491"/>
    </source>
</evidence>
<dbReference type="OrthoDB" id="844594at2759"/>
<dbReference type="Pfam" id="PF01858">
    <property type="entry name" value="RB_A"/>
    <property type="match status" value="1"/>
</dbReference>
<feature type="domain" description="CNH" evidence="9">
    <location>
        <begin position="22"/>
        <end position="281"/>
    </location>
</feature>
<dbReference type="EMBL" id="LIAE01009124">
    <property type="protein sequence ID" value="PAV71143.1"/>
    <property type="molecule type" value="Genomic_DNA"/>
</dbReference>
<accession>A0A2A2KBB1</accession>
<dbReference type="SUPFAM" id="SSF47954">
    <property type="entry name" value="Cyclin-like"/>
    <property type="match status" value="2"/>
</dbReference>
<dbReference type="GO" id="GO:0000785">
    <property type="term" value="C:chromatin"/>
    <property type="evidence" value="ECO:0007669"/>
    <property type="project" value="TreeGrafter"/>
</dbReference>
<gene>
    <name evidence="10" type="ORF">WR25_07341</name>
</gene>
<evidence type="ECO:0000259" key="9">
    <source>
        <dbReference type="PROSITE" id="PS50219"/>
    </source>
</evidence>
<dbReference type="Gene3D" id="1.10.472.140">
    <property type="match status" value="1"/>
</dbReference>
<name>A0A2A2KBB1_9BILA</name>
<dbReference type="GO" id="GO:0005667">
    <property type="term" value="C:transcription regulator complex"/>
    <property type="evidence" value="ECO:0007669"/>
    <property type="project" value="TreeGrafter"/>
</dbReference>
<sequence length="1647" mass="187726">MNDIDQFTSKELCNFTGKLQGNEKILCVGGSPSELFIGTNQGRIIHIKNESNIYKVKGILELPQKSPITQIEDASAVEIILLVCDETLFELHKETFQFVGQHLNVLKFALNLSPDEDDPFTLQLACAHPNNRIEVCKLKNGKLETTQKISTPDQVVELVYNKNAISYATNSSYYVCNLETRGNLQLFPFDDKTVPSICKVDANEFLFNGMDGLAVYVDCKGISTRPPMMLEKGCSNLECKGDTIFALINATIHIVSSETMKTTQLIEIENAEDISILDGCLFVIAKEKLYQISSVEFESIIKSLLNEKSDYQKVVDMFEQKDIETLSDSELSHLFEAKRKLAFKYLEDKAYGKAEEIFDDLNIDPLIVIAELEQSGSVDNNVEFLCGYLQKYRIRHGSTAELDQALFKLLLSQDRISDILGLESLNLQDGDIPKLVDKGYFYAASCLYWDMKDKKNTTKLWKELLGKSKDDKMLDVEEIFKRVKLETNQEILCEILPSLVSHDVDTVVQNNPDEAFEKIVNEFKDYDTAEMLCVKYSKLVIKLLDAYLKSDKQEHMPRMLNLLENVSGQVDAQEIIQKLPQNIELPKVENFLIKAMHNKLSEDTTNTLKEQFIEIALKNRNQVGSRPPVRIDENSQCPVCHETLSFESSLTCLKTGYVVHTNCVKNPHICPVTEMHSQSGPLIRSQRQNSRPASTSSQHPTSEENSIKKETEDEPIEDLFEEELVVLPDGVIYGGDEVVDSIEIPLPSELFIDICNRLNPSEMSDPYRVEVWKQYYRISQQVILEGDQRGWIACSLYFVMANTAVSKRSNLRMSRKFPYSVHSIIEACGISTLEFFDKLNRWLDILSASRRMVDFARKIQDSLAVSAVVFKKLLPVYRRLFLLVSEQDSQRHNSISSQKLFTLIWTMFITIRRSLPADDLLSAFHLLLCVVEDVYKNMCKIHEEHINADYANYLTERRETVLESLCVTFEGVMLDAKHFKVHVYEKRVDQILNLNQPVDFSKDYELYMKKWNSTYEDLMLKKSEVDERIFIPKNIATIFDPAFDASAIEILRRGDNTSFADAELLLRMATQSCLERLSDDNYQPAPGFTKSYTISSDQLCMLTPLSATIANPSKLNMIVKEFDLEASALKSICVGMQQNPLEDILEMGKNLTNRFETIVRDEESSNTQFDASFSSCVARHRELVYSLYLVLVEKIIVAERGRNTPTAQAIRRGEKEYANIFRHPDLLKSLFGCALELLIYSYESEREFPWSLKIIELAPITFHKIIESVVSSVDQLTRDMVKHLNKVEERIVEELAWSVDSPIWAKISGNPVAVPMWKDAWNMARNSGIEMDDFAAAKKRILSERMSGNGISQNGQPQRFKHPVLFFFKRVYYICCTRLTDLCERCRVDDTSKSQIWTLMCHIIRHENSLLCGRHLDQNLMCAVYIIAKVNRMDLQFLEIMSHYRHQPQANSSIYRDVPIEASLHSPSPGSDDGNSRDSINTVTTQGSTASRLRSDSTIPVPGVSSAPPTPELVPSQSQQTGVSASNPSTLERIQRVDIIKYYNAVFRPRVEEFVKRMERDDPQIELTALPIPKGFGLSPVKKCISDRVLIQPLVKSTYTGQPERMIKFNMVTSPRKDLRDINRIVGSAHAQNRYQPAGTIIYKSKT</sequence>
<evidence type="ECO:0000256" key="7">
    <source>
        <dbReference type="ARBA" id="ARBA00023306"/>
    </source>
</evidence>
<comment type="subcellular location">
    <subcellularLocation>
        <location evidence="1">Nucleus</location>
    </subcellularLocation>
</comment>
<dbReference type="InterPro" id="IPR002719">
    <property type="entry name" value="RB_B"/>
</dbReference>
<evidence type="ECO:0000256" key="5">
    <source>
        <dbReference type="ARBA" id="ARBA00023163"/>
    </source>
</evidence>
<dbReference type="Pfam" id="PF11934">
    <property type="entry name" value="DUF3452"/>
    <property type="match status" value="1"/>
</dbReference>
<keyword evidence="4" id="KW-0805">Transcription regulation</keyword>
<feature type="compositionally biased region" description="Basic and acidic residues" evidence="8">
    <location>
        <begin position="701"/>
        <end position="711"/>
    </location>
</feature>
<comment type="caution">
    <text evidence="10">The sequence shown here is derived from an EMBL/GenBank/DDBJ whole genome shotgun (WGS) entry which is preliminary data.</text>
</comment>
<feature type="region of interest" description="Disordered" evidence="8">
    <location>
        <begin position="675"/>
        <end position="713"/>
    </location>
</feature>
<comment type="similarity">
    <text evidence="2">Belongs to the retinoblastoma protein (RB) family.</text>
</comment>
<dbReference type="InterPro" id="IPR036915">
    <property type="entry name" value="Cyclin-like_sf"/>
</dbReference>
<evidence type="ECO:0000256" key="8">
    <source>
        <dbReference type="SAM" id="MobiDB-lite"/>
    </source>
</evidence>
<dbReference type="STRING" id="2018661.A0A2A2KBB1"/>
<evidence type="ECO:0000313" key="10">
    <source>
        <dbReference type="EMBL" id="PAV71143.1"/>
    </source>
</evidence>
<feature type="compositionally biased region" description="Polar residues" evidence="8">
    <location>
        <begin position="1477"/>
        <end position="1498"/>
    </location>
</feature>
<keyword evidence="3" id="KW-0678">Repressor</keyword>
<keyword evidence="7" id="KW-0131">Cell cycle</keyword>
<dbReference type="GO" id="GO:0005634">
    <property type="term" value="C:nucleus"/>
    <property type="evidence" value="ECO:0007669"/>
    <property type="project" value="UniProtKB-SubCell"/>
</dbReference>
<dbReference type="InterPro" id="IPR002720">
    <property type="entry name" value="RB_A"/>
</dbReference>
<reference evidence="10 11" key="1">
    <citation type="journal article" date="2017" name="Curr. Biol.">
        <title>Genome architecture and evolution of a unichromosomal asexual nematode.</title>
        <authorList>
            <person name="Fradin H."/>
            <person name="Zegar C."/>
            <person name="Gutwein M."/>
            <person name="Lucas J."/>
            <person name="Kovtun M."/>
            <person name="Corcoran D."/>
            <person name="Baugh L.R."/>
            <person name="Kiontke K."/>
            <person name="Gunsalus K."/>
            <person name="Fitch D.H."/>
            <person name="Piano F."/>
        </authorList>
    </citation>
    <scope>NUCLEOTIDE SEQUENCE [LARGE SCALE GENOMIC DNA]</scope>
    <source>
        <strain evidence="10">PF1309</strain>
    </source>
</reference>
<dbReference type="InterPro" id="IPR028309">
    <property type="entry name" value="RB_fam"/>
</dbReference>
<dbReference type="Gene3D" id="1.10.472.10">
    <property type="entry name" value="Cyclin-like"/>
    <property type="match status" value="2"/>
</dbReference>
<keyword evidence="11" id="KW-1185">Reference proteome</keyword>
<evidence type="ECO:0000256" key="2">
    <source>
        <dbReference type="ARBA" id="ARBA00009475"/>
    </source>
</evidence>